<evidence type="ECO:0000313" key="2">
    <source>
        <dbReference type="Proteomes" id="UP000829398"/>
    </source>
</evidence>
<protein>
    <submittedName>
        <fullName evidence="1">BED-type domain-containing protein</fullName>
    </submittedName>
</protein>
<accession>A0ACB8ILB0</accession>
<gene>
    <name evidence="1" type="ORF">KPL71_023788</name>
</gene>
<dbReference type="Proteomes" id="UP000829398">
    <property type="component" value="Chromosome 8"/>
</dbReference>
<reference evidence="2" key="1">
    <citation type="journal article" date="2023" name="Hortic. Res.">
        <title>A chromosome-level phased genome enabling allele-level studies in sweet orange: a case study on citrus Huanglongbing tolerance.</title>
        <authorList>
            <person name="Wu B."/>
            <person name="Yu Q."/>
            <person name="Deng Z."/>
            <person name="Duan Y."/>
            <person name="Luo F."/>
            <person name="Gmitter F. Jr."/>
        </authorList>
    </citation>
    <scope>NUCLEOTIDE SEQUENCE [LARGE SCALE GENOMIC DNA]</scope>
    <source>
        <strain evidence="2">cv. Valencia</strain>
    </source>
</reference>
<keyword evidence="2" id="KW-1185">Reference proteome</keyword>
<sequence>MRSSFLAMAGRSTAAVDRGRNSRWLDATRQQHDSSSQQFNVDGSHRRYIMSAMGRSWRNYKSILTRKIRALVKSNDVTRKLEALKGLKPRNIKSERQWQRFIKERIFVEFKDRIDRDSIMKNSRDIRLITMRQATRRNILKTLHMRKFKIETNSKSPTPIHCNHGRRCSPAIVSPCNTLLTLLSAHAAHAAHAAQCSRCSHCSRCSPRKLQLLFTLLFTAKAACFTHTLTGLSPPRDSFALLASHHTTAFSSLPSHRATVSALLDRFCFARQILFCSLASSHRTPVEWLTMLVKCKLVMKCNKLVVKKRKSYAAHSNSGTSGLSTHLDRCKVRKKMKAENDAKQQTLVCKKGKGPKAYVKKKLANWSGNSMVLNGLYMHVRCSAHIINLIVQDGLSQVSQSIVSIRNAVKYVRSSPARLQKFKTCVDREKISRGGLMVLDVPTRWNSTYLMLEKAVAFEKAFERLKEDDGHYTNWFDEDESEKRRVGPPIDKDWENAKSLYDIRKVDELRANIKELLLKLLESYGGESNPNRGERCRAVHDGASSNIESFDPFTQFKKMKESSNDDMSGKNDVEKYFSETCESASNPQFDILIWWKLNGSRYPILSQIAKDVLAIPVSTVASESAFSTGGRILDPFRSSLTHKTVESLICTQNWLRSTLLGERTIQPSEEEAEFYELVETDPNIELENA</sequence>
<dbReference type="EMBL" id="CM039177">
    <property type="protein sequence ID" value="KAH9697862.1"/>
    <property type="molecule type" value="Genomic_DNA"/>
</dbReference>
<proteinExistence type="predicted"/>
<name>A0ACB8ILB0_CITSI</name>
<organism evidence="1 2">
    <name type="scientific">Citrus sinensis</name>
    <name type="common">Sweet orange</name>
    <name type="synonym">Citrus aurantium var. sinensis</name>
    <dbReference type="NCBI Taxonomy" id="2711"/>
    <lineage>
        <taxon>Eukaryota</taxon>
        <taxon>Viridiplantae</taxon>
        <taxon>Streptophyta</taxon>
        <taxon>Embryophyta</taxon>
        <taxon>Tracheophyta</taxon>
        <taxon>Spermatophyta</taxon>
        <taxon>Magnoliopsida</taxon>
        <taxon>eudicotyledons</taxon>
        <taxon>Gunneridae</taxon>
        <taxon>Pentapetalae</taxon>
        <taxon>rosids</taxon>
        <taxon>malvids</taxon>
        <taxon>Sapindales</taxon>
        <taxon>Rutaceae</taxon>
        <taxon>Aurantioideae</taxon>
        <taxon>Citrus</taxon>
    </lineage>
</organism>
<comment type="caution">
    <text evidence="1">The sequence shown here is derived from an EMBL/GenBank/DDBJ whole genome shotgun (WGS) entry which is preliminary data.</text>
</comment>
<evidence type="ECO:0000313" key="1">
    <source>
        <dbReference type="EMBL" id="KAH9697862.1"/>
    </source>
</evidence>